<name>A0A088RLL4_LEIPA</name>
<dbReference type="Gene3D" id="3.40.50.150">
    <property type="entry name" value="Vaccinia Virus protein VP39"/>
    <property type="match status" value="1"/>
</dbReference>
<dbReference type="AlphaFoldDB" id="A0A088RLL4"/>
<feature type="region of interest" description="Disordered" evidence="1">
    <location>
        <begin position="183"/>
        <end position="218"/>
    </location>
</feature>
<dbReference type="RefSeq" id="XP_010697605.1">
    <property type="nucleotide sequence ID" value="XM_010699303.1"/>
</dbReference>
<gene>
    <name evidence="2" type="ORF">LPMP_160780</name>
</gene>
<dbReference type="EMBL" id="CP009385">
    <property type="protein sequence ID" value="AIN96952.1"/>
    <property type="molecule type" value="Genomic_DNA"/>
</dbReference>
<dbReference type="VEuPathDB" id="TriTrypDB:LPMP_160780"/>
<dbReference type="FunFam" id="3.40.50.150:FF:000561">
    <property type="entry name" value="Hypothetical_protein_-_conserved"/>
    <property type="match status" value="1"/>
</dbReference>
<dbReference type="PANTHER" id="PTHR11558">
    <property type="entry name" value="SPERMIDINE/SPERMINE SYNTHASE"/>
    <property type="match status" value="1"/>
</dbReference>
<sequence>MPPLSGQFLVGQSPRRPYINRASKFFFAQLDKGFASPYVLVASGVFFSYLAWRVMEHYVRPRQEHLAQRLPVQRVPFEASHNVFWGLANPDEAGVSTTGSRGDDVEDIASNLFLPQLANERMEEAMRRPQLLFSEMSELHEQPSATNPSGEVDIVCLELSEFSPKLRDDVYYRSVHYVPAQGGSAVASSTGHQVSSLTGSKQTSSSRSDSSQKLMVRSDKVAEAPAAAAAASDSPLTTAEAGKAASTTDYLQFMPGQGEEVIHGIIKCKAVTTQNNCVPYAGHLEEEYARKLMLTLGPVHILRDATQTLLPRRFSFVKQVPVETLVLGMHSGELPRWLSTCYPNFNVHVVERDGTLVRLCRRFLGFQESSNLTVHIDDPVEYVRRQVAMRAHGNTTVAGVKPYELVLIDAIDGAGRLSTQYGRLEFISNIRRIMSDNGCIAVTLPNKDAEFVFNMVQNWRMGFTGRPVVLVHCVTSPCSILLTFQDTAARGKARIGSIAKVEEFQDVLREHIRHYGADRVQFDITREVSAGNFSVLNPEQAYGMEAYLPAGHPAILAARHQDVQEAVLRQRRSQGWGAWLRRLTGTALSPSQRSDLNGE</sequence>
<dbReference type="GO" id="GO:0005829">
    <property type="term" value="C:cytosol"/>
    <property type="evidence" value="ECO:0007669"/>
    <property type="project" value="TreeGrafter"/>
</dbReference>
<dbReference type="eggNOG" id="ENOG502QQNZ">
    <property type="taxonomic scope" value="Eukaryota"/>
</dbReference>
<dbReference type="KEGG" id="lpan:LPMP_160780"/>
<evidence type="ECO:0000313" key="2">
    <source>
        <dbReference type="EMBL" id="AIN96952.1"/>
    </source>
</evidence>
<keyword evidence="3" id="KW-1185">Reference proteome</keyword>
<dbReference type="Proteomes" id="UP000063063">
    <property type="component" value="Chromosome 16"/>
</dbReference>
<dbReference type="GeneID" id="22573656"/>
<dbReference type="GO" id="GO:0004766">
    <property type="term" value="F:spermidine synthase activity"/>
    <property type="evidence" value="ECO:0007669"/>
    <property type="project" value="TreeGrafter"/>
</dbReference>
<dbReference type="OrthoDB" id="2016285at2759"/>
<keyword evidence="2" id="KW-0489">Methyltransferase</keyword>
<keyword evidence="2" id="KW-0808">Transferase</keyword>
<dbReference type="VEuPathDB" id="TriTrypDB:LPAL13_160012000"/>
<feature type="compositionally biased region" description="Low complexity" evidence="1">
    <location>
        <begin position="195"/>
        <end position="214"/>
    </location>
</feature>
<evidence type="ECO:0000313" key="3">
    <source>
        <dbReference type="Proteomes" id="UP000063063"/>
    </source>
</evidence>
<dbReference type="InterPro" id="IPR001045">
    <property type="entry name" value="Spermi_synthase"/>
</dbReference>
<reference evidence="2 3" key="1">
    <citation type="journal article" date="2015" name="Sci. Rep.">
        <title>The genome of Leishmania panamensis: insights into genomics of the L. (Viannia) subgenus.</title>
        <authorList>
            <person name="Llanes A."/>
            <person name="Restrepo C.M."/>
            <person name="Vecchio G.D."/>
            <person name="Anguizola F.J."/>
            <person name="Lleonart R."/>
        </authorList>
    </citation>
    <scope>NUCLEOTIDE SEQUENCE [LARGE SCALE GENOMIC DNA]</scope>
    <source>
        <strain evidence="2 3">MHOM/PA/94/PSC-1</strain>
    </source>
</reference>
<dbReference type="SUPFAM" id="SSF53335">
    <property type="entry name" value="S-adenosyl-L-methionine-dependent methyltransferases"/>
    <property type="match status" value="1"/>
</dbReference>
<dbReference type="GO" id="GO:0008295">
    <property type="term" value="P:spermidine biosynthetic process"/>
    <property type="evidence" value="ECO:0007669"/>
    <property type="project" value="TreeGrafter"/>
</dbReference>
<organism evidence="2 3">
    <name type="scientific">Leishmania panamensis</name>
    <dbReference type="NCBI Taxonomy" id="5679"/>
    <lineage>
        <taxon>Eukaryota</taxon>
        <taxon>Discoba</taxon>
        <taxon>Euglenozoa</taxon>
        <taxon>Kinetoplastea</taxon>
        <taxon>Metakinetoplastina</taxon>
        <taxon>Trypanosomatida</taxon>
        <taxon>Trypanosomatidae</taxon>
        <taxon>Leishmaniinae</taxon>
        <taxon>Leishmania</taxon>
        <taxon>Leishmania guyanensis species complex</taxon>
    </lineage>
</organism>
<evidence type="ECO:0000256" key="1">
    <source>
        <dbReference type="SAM" id="MobiDB-lite"/>
    </source>
</evidence>
<dbReference type="InterPro" id="IPR029063">
    <property type="entry name" value="SAM-dependent_MTases_sf"/>
</dbReference>
<dbReference type="PANTHER" id="PTHR11558:SF11">
    <property type="entry name" value="SPERMIDINE SYNTHASE"/>
    <property type="match status" value="1"/>
</dbReference>
<accession>A0A088RLL4</accession>
<protein>
    <submittedName>
        <fullName evidence="2">SAM-dependent methyltransferase, putative</fullName>
    </submittedName>
</protein>
<proteinExistence type="predicted"/>